<dbReference type="Proteomes" id="UP000499080">
    <property type="component" value="Unassembled WGS sequence"/>
</dbReference>
<dbReference type="AlphaFoldDB" id="A0A4Y2TB70"/>
<accession>A0A4Y2TB70</accession>
<organism evidence="1 2">
    <name type="scientific">Araneus ventricosus</name>
    <name type="common">Orbweaver spider</name>
    <name type="synonym">Epeira ventricosa</name>
    <dbReference type="NCBI Taxonomy" id="182803"/>
    <lineage>
        <taxon>Eukaryota</taxon>
        <taxon>Metazoa</taxon>
        <taxon>Ecdysozoa</taxon>
        <taxon>Arthropoda</taxon>
        <taxon>Chelicerata</taxon>
        <taxon>Arachnida</taxon>
        <taxon>Araneae</taxon>
        <taxon>Araneomorphae</taxon>
        <taxon>Entelegynae</taxon>
        <taxon>Araneoidea</taxon>
        <taxon>Araneidae</taxon>
        <taxon>Araneus</taxon>
    </lineage>
</organism>
<dbReference type="EMBL" id="BGPR01027192">
    <property type="protein sequence ID" value="GBN97481.1"/>
    <property type="molecule type" value="Genomic_DNA"/>
</dbReference>
<proteinExistence type="predicted"/>
<protein>
    <submittedName>
        <fullName evidence="1">Uncharacterized protein</fullName>
    </submittedName>
</protein>
<gene>
    <name evidence="1" type="ORF">AVEN_172942_1</name>
</gene>
<sequence length="90" mass="10423">MMKMTSHSNIPHQQEDAWTTTLDLMCSSLTYMAIFDGIGFRNQNSDASKLKPYHWAIVVPKKPKLRIRNLIQIYHNQYSQLSFSPPKVAL</sequence>
<name>A0A4Y2TB70_ARAVE</name>
<reference evidence="1 2" key="1">
    <citation type="journal article" date="2019" name="Sci. Rep.">
        <title>Orb-weaving spider Araneus ventricosus genome elucidates the spidroin gene catalogue.</title>
        <authorList>
            <person name="Kono N."/>
            <person name="Nakamura H."/>
            <person name="Ohtoshi R."/>
            <person name="Moran D.A.P."/>
            <person name="Shinohara A."/>
            <person name="Yoshida Y."/>
            <person name="Fujiwara M."/>
            <person name="Mori M."/>
            <person name="Tomita M."/>
            <person name="Arakawa K."/>
        </authorList>
    </citation>
    <scope>NUCLEOTIDE SEQUENCE [LARGE SCALE GENOMIC DNA]</scope>
</reference>
<comment type="caution">
    <text evidence="1">The sequence shown here is derived from an EMBL/GenBank/DDBJ whole genome shotgun (WGS) entry which is preliminary data.</text>
</comment>
<evidence type="ECO:0000313" key="1">
    <source>
        <dbReference type="EMBL" id="GBN97481.1"/>
    </source>
</evidence>
<keyword evidence="2" id="KW-1185">Reference proteome</keyword>
<evidence type="ECO:0000313" key="2">
    <source>
        <dbReference type="Proteomes" id="UP000499080"/>
    </source>
</evidence>